<proteinExistence type="predicted"/>
<evidence type="ECO:0000256" key="5">
    <source>
        <dbReference type="SAM" id="MobiDB-lite"/>
    </source>
</evidence>
<evidence type="ECO:0000313" key="8">
    <source>
        <dbReference type="EMBL" id="POS63131.1"/>
    </source>
</evidence>
<evidence type="ECO:0000259" key="7">
    <source>
        <dbReference type="PROSITE" id="PS51194"/>
    </source>
</evidence>
<dbReference type="SUPFAM" id="SSF52540">
    <property type="entry name" value="P-loop containing nucleoside triphosphate hydrolases"/>
    <property type="match status" value="2"/>
</dbReference>
<keyword evidence="9" id="KW-1185">Reference proteome</keyword>
<dbReference type="Pfam" id="PF00271">
    <property type="entry name" value="Helicase_C"/>
    <property type="match status" value="1"/>
</dbReference>
<dbReference type="RefSeq" id="WP_103765451.1">
    <property type="nucleotide sequence ID" value="NZ_LMYH01000009.1"/>
</dbReference>
<dbReference type="GO" id="GO:0004386">
    <property type="term" value="F:helicase activity"/>
    <property type="evidence" value="ECO:0007669"/>
    <property type="project" value="UniProtKB-KW"/>
</dbReference>
<name>A0ABX4ZNJ5_9PROT</name>
<evidence type="ECO:0000256" key="4">
    <source>
        <dbReference type="ARBA" id="ARBA00022840"/>
    </source>
</evidence>
<dbReference type="InterPro" id="IPR050699">
    <property type="entry name" value="RNA-DNA_Helicase"/>
</dbReference>
<evidence type="ECO:0000259" key="6">
    <source>
        <dbReference type="PROSITE" id="PS51192"/>
    </source>
</evidence>
<sequence>MTGPHPAFAPATSRQSGVIHAVLGPTNTGKTHYALTRMMAHQSGIIGFPLRLLARENYERLVKLKGERHVALLTGEEKIIPPGARWFSCTVEAMPLDRKVDFVGIDEIQLAADPDRGHIFTDRLLHARGKGETLFLGAETIRGLLRQLVPGITIETRERLSRLTNIGPVNLTRLPPRSAIVAFSATEVYAIAEAIRQKRGGCAIIMGRLSPRTRNAQVALYQNRDVDYLVATDAIGMGLNMDVDHVALAALHKFDGQNSRALTPQEVAQITGRAGRGMRDGTFGTTASCPPMSQQLVKAVEDHEFEAIKAVYWRQTALDYTSPETLLNSLMRKPPRPGLITGRTASDLDVLTGLMQMDDIREVARGHRATELLWDVCQIPDFRKLGDGSHTRLCARLFLDLLKHRRIPPAWMESQLRGLDRLDGDMDTLMHRLSGVRVCAYVAARTGWMHQSRQWQERCRAVEDRLSDTLHERLKERFVNRRATALLRRPEPGAASEALHAVTPQNRIIVEGHEVGQIVGFTMQIDTPADSREGDLLRRAGRRALRQAMPARIRHFLTQDISRFTLTDDRQIHWEGAPIATLVRGDDLFHPLIQLLPGEFQDNHQSRQVQTHLQALMTERISTVLEFFFRLEDKLQDSPILRGLYYRLREDGGTTPTLPEDRTLTPAERKRLHRSGVRIGWRQVYCPQLFRPACLPMMVLLHNIWHDRQQATPDAARICLTSDGHPIPPPGWEKAGPVHVRLDRLDALLSTLRPHGRQPGRNIVTPDTLASSLGIKATLLPALLKSLNIPHHAPQPLSAGQYGVASPLIILGRTGRRDTRPSGRQKGTERRRNRQQKPSAGRREQKAAQKQADSPFAALRNWSSSGRSS</sequence>
<dbReference type="PROSITE" id="PS51194">
    <property type="entry name" value="HELICASE_CTER"/>
    <property type="match status" value="1"/>
</dbReference>
<accession>A0ABX4ZNJ5</accession>
<dbReference type="InterPro" id="IPR027417">
    <property type="entry name" value="P-loop_NTPase"/>
</dbReference>
<reference evidence="8 9" key="1">
    <citation type="submission" date="2018-02" db="EMBL/GenBank/DDBJ databases">
        <title>Draft genome sequences of four Parasaccharibacter apium strains isolated from honey bees.</title>
        <authorList>
            <person name="Corby-Harris V.L."/>
            <person name="Anderson K.E."/>
        </authorList>
    </citation>
    <scope>NUCLEOTIDE SEQUENCE [LARGE SCALE GENOMIC DNA]</scope>
    <source>
        <strain evidence="8 9">B8</strain>
    </source>
</reference>
<keyword evidence="1" id="KW-0547">Nucleotide-binding</keyword>
<evidence type="ECO:0000256" key="3">
    <source>
        <dbReference type="ARBA" id="ARBA00022806"/>
    </source>
</evidence>
<evidence type="ECO:0000256" key="2">
    <source>
        <dbReference type="ARBA" id="ARBA00022801"/>
    </source>
</evidence>
<feature type="compositionally biased region" description="Basic and acidic residues" evidence="5">
    <location>
        <begin position="815"/>
        <end position="830"/>
    </location>
</feature>
<dbReference type="SMART" id="SM00490">
    <property type="entry name" value="HELICc"/>
    <property type="match status" value="1"/>
</dbReference>
<dbReference type="PROSITE" id="PS51192">
    <property type="entry name" value="HELICASE_ATP_BIND_1"/>
    <property type="match status" value="1"/>
</dbReference>
<feature type="region of interest" description="Disordered" evidence="5">
    <location>
        <begin position="810"/>
        <end position="869"/>
    </location>
</feature>
<dbReference type="InterPro" id="IPR055206">
    <property type="entry name" value="DEXQc_SUV3"/>
</dbReference>
<gene>
    <name evidence="8" type="ORF">ASQ42_05300</name>
</gene>
<dbReference type="PANTHER" id="PTHR12131:SF1">
    <property type="entry name" value="ATP-DEPENDENT RNA HELICASE SUPV3L1, MITOCHONDRIAL-RELATED"/>
    <property type="match status" value="1"/>
</dbReference>
<dbReference type="PANTHER" id="PTHR12131">
    <property type="entry name" value="ATP-DEPENDENT RNA AND DNA HELICASE"/>
    <property type="match status" value="1"/>
</dbReference>
<dbReference type="InterPro" id="IPR014001">
    <property type="entry name" value="Helicase_ATP-bd"/>
</dbReference>
<dbReference type="Proteomes" id="UP000237218">
    <property type="component" value="Unassembled WGS sequence"/>
</dbReference>
<organism evidence="8 9">
    <name type="scientific">Parasaccharibacter apium</name>
    <dbReference type="NCBI Taxonomy" id="1510841"/>
    <lineage>
        <taxon>Bacteria</taxon>
        <taxon>Pseudomonadati</taxon>
        <taxon>Pseudomonadota</taxon>
        <taxon>Alphaproteobacteria</taxon>
        <taxon>Acetobacterales</taxon>
        <taxon>Acetobacteraceae</taxon>
        <taxon>Parasaccharibacter</taxon>
    </lineage>
</organism>
<protein>
    <submittedName>
        <fullName evidence="8">DNA helicase</fullName>
    </submittedName>
</protein>
<keyword evidence="4" id="KW-0067">ATP-binding</keyword>
<evidence type="ECO:0000313" key="9">
    <source>
        <dbReference type="Proteomes" id="UP000237218"/>
    </source>
</evidence>
<dbReference type="Gene3D" id="3.40.50.300">
    <property type="entry name" value="P-loop containing nucleotide triphosphate hydrolases"/>
    <property type="match status" value="2"/>
</dbReference>
<feature type="domain" description="Helicase C-terminal" evidence="7">
    <location>
        <begin position="148"/>
        <end position="330"/>
    </location>
</feature>
<keyword evidence="3 8" id="KW-0347">Helicase</keyword>
<dbReference type="EMBL" id="LMYI01000007">
    <property type="protein sequence ID" value="POS63131.1"/>
    <property type="molecule type" value="Genomic_DNA"/>
</dbReference>
<evidence type="ECO:0000256" key="1">
    <source>
        <dbReference type="ARBA" id="ARBA00022741"/>
    </source>
</evidence>
<keyword evidence="2" id="KW-0378">Hydrolase</keyword>
<dbReference type="InterPro" id="IPR001650">
    <property type="entry name" value="Helicase_C-like"/>
</dbReference>
<feature type="domain" description="Helicase ATP-binding" evidence="6">
    <location>
        <begin position="11"/>
        <end position="205"/>
    </location>
</feature>
<dbReference type="Pfam" id="PF22527">
    <property type="entry name" value="DEXQc_Suv3"/>
    <property type="match status" value="1"/>
</dbReference>
<comment type="caution">
    <text evidence="8">The sequence shown here is derived from an EMBL/GenBank/DDBJ whole genome shotgun (WGS) entry which is preliminary data.</text>
</comment>